<gene>
    <name evidence="2" type="ORF">Fcan01_20390</name>
</gene>
<evidence type="ECO:0000256" key="1">
    <source>
        <dbReference type="SAM" id="MobiDB-lite"/>
    </source>
</evidence>
<name>A0A226DHZ2_FOLCA</name>
<sequence>MVCMEVCIRKPIQPKKASPDSATTKLQYKAALLKYIMLETYLNHPGIQNGDVLNLELESLDALKVKLRRRLARRFNYNSVVLHEIDAEISNLAEIMGCGQQPGCQICKKITDCEEGDNADEQDENSSEKLEEDEKTQKKA</sequence>
<organism evidence="2 3">
    <name type="scientific">Folsomia candida</name>
    <name type="common">Springtail</name>
    <dbReference type="NCBI Taxonomy" id="158441"/>
    <lineage>
        <taxon>Eukaryota</taxon>
        <taxon>Metazoa</taxon>
        <taxon>Ecdysozoa</taxon>
        <taxon>Arthropoda</taxon>
        <taxon>Hexapoda</taxon>
        <taxon>Collembola</taxon>
        <taxon>Entomobryomorpha</taxon>
        <taxon>Isotomoidea</taxon>
        <taxon>Isotomidae</taxon>
        <taxon>Proisotominae</taxon>
        <taxon>Folsomia</taxon>
    </lineage>
</organism>
<dbReference type="Proteomes" id="UP000198287">
    <property type="component" value="Unassembled WGS sequence"/>
</dbReference>
<dbReference type="EMBL" id="LNIX01000019">
    <property type="protein sequence ID" value="OXA44578.1"/>
    <property type="molecule type" value="Genomic_DNA"/>
</dbReference>
<evidence type="ECO:0000313" key="2">
    <source>
        <dbReference type="EMBL" id="OXA44578.1"/>
    </source>
</evidence>
<keyword evidence="3" id="KW-1185">Reference proteome</keyword>
<feature type="region of interest" description="Disordered" evidence="1">
    <location>
        <begin position="115"/>
        <end position="140"/>
    </location>
</feature>
<protein>
    <submittedName>
        <fullName evidence="2">Uncharacterized protein</fullName>
    </submittedName>
</protein>
<comment type="caution">
    <text evidence="2">The sequence shown here is derived from an EMBL/GenBank/DDBJ whole genome shotgun (WGS) entry which is preliminary data.</text>
</comment>
<feature type="compositionally biased region" description="Acidic residues" evidence="1">
    <location>
        <begin position="115"/>
        <end position="134"/>
    </location>
</feature>
<proteinExistence type="predicted"/>
<reference evidence="2 3" key="1">
    <citation type="submission" date="2015-12" db="EMBL/GenBank/DDBJ databases">
        <title>The genome of Folsomia candida.</title>
        <authorList>
            <person name="Faddeeva A."/>
            <person name="Derks M.F."/>
            <person name="Anvar Y."/>
            <person name="Smit S."/>
            <person name="Van Straalen N."/>
            <person name="Roelofs D."/>
        </authorList>
    </citation>
    <scope>NUCLEOTIDE SEQUENCE [LARGE SCALE GENOMIC DNA]</scope>
    <source>
        <strain evidence="2 3">VU population</strain>
        <tissue evidence="2">Whole body</tissue>
    </source>
</reference>
<evidence type="ECO:0000313" key="3">
    <source>
        <dbReference type="Proteomes" id="UP000198287"/>
    </source>
</evidence>
<accession>A0A226DHZ2</accession>
<dbReference type="AlphaFoldDB" id="A0A226DHZ2"/>